<dbReference type="AlphaFoldDB" id="A0AAV7VDF9"/>
<accession>A0AAV7VDF9</accession>
<protein>
    <submittedName>
        <fullName evidence="1">Uncharacterized protein</fullName>
    </submittedName>
</protein>
<keyword evidence="2" id="KW-1185">Reference proteome</keyword>
<dbReference type="EMBL" id="JANPWB010000003">
    <property type="protein sequence ID" value="KAJ1198129.1"/>
    <property type="molecule type" value="Genomic_DNA"/>
</dbReference>
<evidence type="ECO:0000313" key="1">
    <source>
        <dbReference type="EMBL" id="KAJ1198129.1"/>
    </source>
</evidence>
<name>A0AAV7VDF9_PLEWA</name>
<comment type="caution">
    <text evidence="1">The sequence shown here is derived from an EMBL/GenBank/DDBJ whole genome shotgun (WGS) entry which is preliminary data.</text>
</comment>
<evidence type="ECO:0000313" key="2">
    <source>
        <dbReference type="Proteomes" id="UP001066276"/>
    </source>
</evidence>
<reference evidence="1" key="1">
    <citation type="journal article" date="2022" name="bioRxiv">
        <title>Sequencing and chromosome-scale assembly of the giantPleurodeles waltlgenome.</title>
        <authorList>
            <person name="Brown T."/>
            <person name="Elewa A."/>
            <person name="Iarovenko S."/>
            <person name="Subramanian E."/>
            <person name="Araus A.J."/>
            <person name="Petzold A."/>
            <person name="Susuki M."/>
            <person name="Suzuki K.-i.T."/>
            <person name="Hayashi T."/>
            <person name="Toyoda A."/>
            <person name="Oliveira C."/>
            <person name="Osipova E."/>
            <person name="Leigh N.D."/>
            <person name="Simon A."/>
            <person name="Yun M.H."/>
        </authorList>
    </citation>
    <scope>NUCLEOTIDE SEQUENCE</scope>
    <source>
        <strain evidence="1">20211129_DDA</strain>
        <tissue evidence="1">Liver</tissue>
    </source>
</reference>
<sequence>MLPKGCTVFLAERSQEFRDLVAKIPFKPGRTTILCVSILRGRHGGQKGERKPHHAETDEPDDLVEVEILHVLCRFTFDTALAEPTNKRLGNQEDDSEEDQKCKCIQETHLRELLIHIRETLGFQAKAQQEEGFYSQWTSDRTDDFRHGVIKDIFTKESKVPDKSSITRFLNKHYLIQKFDQGYPPNPEVNTILASLASMSNFGIRRRCPVGCGG</sequence>
<proteinExistence type="predicted"/>
<organism evidence="1 2">
    <name type="scientific">Pleurodeles waltl</name>
    <name type="common">Iberian ribbed newt</name>
    <dbReference type="NCBI Taxonomy" id="8319"/>
    <lineage>
        <taxon>Eukaryota</taxon>
        <taxon>Metazoa</taxon>
        <taxon>Chordata</taxon>
        <taxon>Craniata</taxon>
        <taxon>Vertebrata</taxon>
        <taxon>Euteleostomi</taxon>
        <taxon>Amphibia</taxon>
        <taxon>Batrachia</taxon>
        <taxon>Caudata</taxon>
        <taxon>Salamandroidea</taxon>
        <taxon>Salamandridae</taxon>
        <taxon>Pleurodelinae</taxon>
        <taxon>Pleurodeles</taxon>
    </lineage>
</organism>
<dbReference type="Proteomes" id="UP001066276">
    <property type="component" value="Chromosome 2_1"/>
</dbReference>
<gene>
    <name evidence="1" type="ORF">NDU88_001973</name>
</gene>